<dbReference type="NCBIfam" id="NF003344">
    <property type="entry name" value="PRK04358.1-5"/>
    <property type="match status" value="1"/>
</dbReference>
<keyword evidence="3 5" id="KW-0255">Endonuclease</keyword>
<organism evidence="6 7">
    <name type="scientific">Halorhodospira halochloris</name>
    <name type="common">Ectothiorhodospira halochloris</name>
    <dbReference type="NCBI Taxonomy" id="1052"/>
    <lineage>
        <taxon>Bacteria</taxon>
        <taxon>Pseudomonadati</taxon>
        <taxon>Pseudomonadota</taxon>
        <taxon>Gammaproteobacteria</taxon>
        <taxon>Chromatiales</taxon>
        <taxon>Ectothiorhodospiraceae</taxon>
        <taxon>Halorhodospira</taxon>
    </lineage>
</organism>
<dbReference type="KEGG" id="hhk:HH1059_02120"/>
<sequence>MRRFVLDTSVFTNPNIYLRFDEEPLQAISVFLGLARRADAEFFMPGPVYQELCNLRSMDLIGPAFETEVHIRSPRRFSLTIPSEVLYEFIEEVRSRIQRGLRIAEEHTRQAGEANCLEPEMITHLRERYREAMRRGILDSREDIDVVLLAYELDASLVSADEGMRKFAERIGIKLVNPLYLREVLENLAMVDESHVHQQQANGRP</sequence>
<evidence type="ECO:0000313" key="7">
    <source>
        <dbReference type="Proteomes" id="UP000218890"/>
    </source>
</evidence>
<dbReference type="OrthoDB" id="263154at2"/>
<dbReference type="HAMAP" id="MF_01078">
    <property type="entry name" value="RNA_free_RNase_P"/>
    <property type="match status" value="1"/>
</dbReference>
<dbReference type="GO" id="GO:0001682">
    <property type="term" value="P:tRNA 5'-leader removal"/>
    <property type="evidence" value="ECO:0007669"/>
    <property type="project" value="UniProtKB-UniRule"/>
</dbReference>
<dbReference type="Proteomes" id="UP000218890">
    <property type="component" value="Chromosome"/>
</dbReference>
<dbReference type="RefSeq" id="WP_096407314.1">
    <property type="nucleotide sequence ID" value="NZ_AP017372.2"/>
</dbReference>
<comment type="function">
    <text evidence="5">RNA-free RNase P that catalyzes the removal of the 5'-leader sequence from pre-tRNA to produce the mature 5'-terminus.</text>
</comment>
<accession>A0A0X8XBK2</accession>
<comment type="similarity">
    <text evidence="5">Belongs to the HARP family.</text>
</comment>
<protein>
    <recommendedName>
        <fullName evidence="5">RNA-free ribonuclease P</fullName>
        <shortName evidence="5">RNA-free RNase P</shortName>
        <ecNumber evidence="5">3.1.26.5</ecNumber>
    </recommendedName>
    <alternativeName>
        <fullName evidence="5">Protein-only RNase P</fullName>
    </alternativeName>
</protein>
<reference evidence="6" key="1">
    <citation type="submission" date="2016-02" db="EMBL/GenBank/DDBJ databases">
        <title>Halorhodospira halochloris DSM-1059 complete genome, version 2.</title>
        <authorList>
            <person name="Tsukatani Y."/>
        </authorList>
    </citation>
    <scope>NUCLEOTIDE SEQUENCE</scope>
    <source>
        <strain evidence="6">DSM 1059</strain>
    </source>
</reference>
<dbReference type="InterPro" id="IPR029060">
    <property type="entry name" value="PIN-like_dom_sf"/>
</dbReference>
<gene>
    <name evidence="6" type="ORF">HH1059_02120</name>
</gene>
<evidence type="ECO:0000256" key="1">
    <source>
        <dbReference type="ARBA" id="ARBA00022694"/>
    </source>
</evidence>
<dbReference type="PANTHER" id="PTHR41173">
    <property type="entry name" value="UPF0278 PROTEIN TK1425"/>
    <property type="match status" value="1"/>
</dbReference>
<evidence type="ECO:0000256" key="5">
    <source>
        <dbReference type="HAMAP-Rule" id="MF_01078"/>
    </source>
</evidence>
<name>A0A0X8XBK2_HALHR</name>
<dbReference type="Pfam" id="PF08745">
    <property type="entry name" value="PIN_5"/>
    <property type="match status" value="1"/>
</dbReference>
<evidence type="ECO:0000313" key="6">
    <source>
        <dbReference type="EMBL" id="BAU56889.1"/>
    </source>
</evidence>
<dbReference type="InterPro" id="IPR014856">
    <property type="entry name" value="RNA_free_RNase_P"/>
</dbReference>
<dbReference type="NCBIfam" id="TIGR03875">
    <property type="entry name" value="RNA_lig_partner"/>
    <property type="match status" value="1"/>
</dbReference>
<comment type="catalytic activity">
    <reaction evidence="5">
        <text>Endonucleolytic cleavage of RNA, removing 5'-extranucleotides from tRNA precursor.</text>
        <dbReference type="EC" id="3.1.26.5"/>
    </reaction>
</comment>
<dbReference type="GO" id="GO:0004526">
    <property type="term" value="F:ribonuclease P activity"/>
    <property type="evidence" value="ECO:0007669"/>
    <property type="project" value="UniProtKB-UniRule"/>
</dbReference>
<proteinExistence type="inferred from homology"/>
<dbReference type="PANTHER" id="PTHR41173:SF1">
    <property type="entry name" value="RNA-FREE RIBONUCLEASE P"/>
    <property type="match status" value="1"/>
</dbReference>
<dbReference type="EMBL" id="AP017372">
    <property type="protein sequence ID" value="BAU56889.1"/>
    <property type="molecule type" value="Genomic_DNA"/>
</dbReference>
<keyword evidence="1 5" id="KW-0819">tRNA processing</keyword>
<dbReference type="EC" id="3.1.26.5" evidence="5"/>
<dbReference type="CDD" id="cd18691">
    <property type="entry name" value="PIN_VapC-like"/>
    <property type="match status" value="1"/>
</dbReference>
<keyword evidence="4 5" id="KW-0378">Hydrolase</keyword>
<keyword evidence="2 5" id="KW-0540">Nuclease</keyword>
<evidence type="ECO:0000256" key="2">
    <source>
        <dbReference type="ARBA" id="ARBA00022722"/>
    </source>
</evidence>
<evidence type="ECO:0000256" key="4">
    <source>
        <dbReference type="ARBA" id="ARBA00022801"/>
    </source>
</evidence>
<keyword evidence="7" id="KW-1185">Reference proteome</keyword>
<dbReference type="AlphaFoldDB" id="A0A0X8XBK2"/>
<evidence type="ECO:0000256" key="3">
    <source>
        <dbReference type="ARBA" id="ARBA00022759"/>
    </source>
</evidence>
<dbReference type="SUPFAM" id="SSF88723">
    <property type="entry name" value="PIN domain-like"/>
    <property type="match status" value="1"/>
</dbReference>